<sequence>MTVWGSQVVITGDGDCGPEVAPHDPGAGGVYISELPPKSVMVCYVESWAAHRHEKFDVEDIDPNLCTHLLFAFAGITSDGEISVLDPQHELCDNGGDCAFDRFTALKKQNPELVTILSVGGWAEGSEKYSKMAADPAMRKVFISTSMALLKEHDFDGIDMDWEFPTQRNGMPEDKENFVTLMGELADALHAEGMILTAAVSPSKYTIDDAYDVPGLAEHLDLLNVMTYNLHGDWDNYVHHQSGLYPYKDDTGNNKYLNNDFAINYWIELGMPSNKIVMGMPLYTACWTLDDPSQTDYYSPAEGTYSFNYYEFCYNLKMHPDVWVIKTAEGMNEPYAYYEKLWCCYENHTSVAIKIALSKRNDLYVILTGHFVEETKITLR</sequence>
<evidence type="ECO:0000256" key="3">
    <source>
        <dbReference type="RuleBase" id="RU000489"/>
    </source>
</evidence>
<evidence type="ECO:0000313" key="6">
    <source>
        <dbReference type="EMBL" id="KAG7158645.1"/>
    </source>
</evidence>
<dbReference type="AlphaFoldDB" id="A0A8J5MPA0"/>
<dbReference type="InterPro" id="IPR011583">
    <property type="entry name" value="Chitinase_II/V-like_cat"/>
</dbReference>
<keyword evidence="2 3" id="KW-0326">Glycosidase</keyword>
<organism evidence="6 7">
    <name type="scientific">Homarus americanus</name>
    <name type="common">American lobster</name>
    <dbReference type="NCBI Taxonomy" id="6706"/>
    <lineage>
        <taxon>Eukaryota</taxon>
        <taxon>Metazoa</taxon>
        <taxon>Ecdysozoa</taxon>
        <taxon>Arthropoda</taxon>
        <taxon>Crustacea</taxon>
        <taxon>Multicrustacea</taxon>
        <taxon>Malacostraca</taxon>
        <taxon>Eumalacostraca</taxon>
        <taxon>Eucarida</taxon>
        <taxon>Decapoda</taxon>
        <taxon>Pleocyemata</taxon>
        <taxon>Astacidea</taxon>
        <taxon>Nephropoidea</taxon>
        <taxon>Nephropidae</taxon>
        <taxon>Homarus</taxon>
    </lineage>
</organism>
<dbReference type="PANTHER" id="PTHR11177:SF360">
    <property type="entry name" value="CHITINASE 4-RELATED"/>
    <property type="match status" value="1"/>
</dbReference>
<dbReference type="InterPro" id="IPR017853">
    <property type="entry name" value="GH"/>
</dbReference>
<dbReference type="PANTHER" id="PTHR11177">
    <property type="entry name" value="CHITINASE"/>
    <property type="match status" value="1"/>
</dbReference>
<gene>
    <name evidence="6" type="primary">Cht2-L2</name>
    <name evidence="6" type="ORF">Hamer_G011304</name>
</gene>
<dbReference type="SUPFAM" id="SSF51445">
    <property type="entry name" value="(Trans)glycosidases"/>
    <property type="match status" value="1"/>
</dbReference>
<dbReference type="GO" id="GO:0004568">
    <property type="term" value="F:chitinase activity"/>
    <property type="evidence" value="ECO:0007669"/>
    <property type="project" value="TreeGrafter"/>
</dbReference>
<keyword evidence="1 3" id="KW-0378">Hydrolase</keyword>
<comment type="similarity">
    <text evidence="4">Belongs to the glycosyl hydrolase 18 family.</text>
</comment>
<evidence type="ECO:0000259" key="5">
    <source>
        <dbReference type="PROSITE" id="PS51910"/>
    </source>
</evidence>
<dbReference type="GO" id="GO:0008061">
    <property type="term" value="F:chitin binding"/>
    <property type="evidence" value="ECO:0007669"/>
    <property type="project" value="InterPro"/>
</dbReference>
<feature type="domain" description="GH18" evidence="5">
    <location>
        <begin position="39"/>
        <end position="380"/>
    </location>
</feature>
<keyword evidence="7" id="KW-1185">Reference proteome</keyword>
<dbReference type="GO" id="GO:0005975">
    <property type="term" value="P:carbohydrate metabolic process"/>
    <property type="evidence" value="ECO:0007669"/>
    <property type="project" value="InterPro"/>
</dbReference>
<dbReference type="PROSITE" id="PS51910">
    <property type="entry name" value="GH18_2"/>
    <property type="match status" value="1"/>
</dbReference>
<dbReference type="SMART" id="SM00636">
    <property type="entry name" value="Glyco_18"/>
    <property type="match status" value="1"/>
</dbReference>
<dbReference type="GO" id="GO:0005576">
    <property type="term" value="C:extracellular region"/>
    <property type="evidence" value="ECO:0007669"/>
    <property type="project" value="TreeGrafter"/>
</dbReference>
<dbReference type="Gene3D" id="3.10.50.10">
    <property type="match status" value="1"/>
</dbReference>
<dbReference type="GO" id="GO:0006032">
    <property type="term" value="P:chitin catabolic process"/>
    <property type="evidence" value="ECO:0007669"/>
    <property type="project" value="TreeGrafter"/>
</dbReference>
<accession>A0A8J5MPA0</accession>
<evidence type="ECO:0000313" key="7">
    <source>
        <dbReference type="Proteomes" id="UP000747542"/>
    </source>
</evidence>
<dbReference type="Pfam" id="PF00704">
    <property type="entry name" value="Glyco_hydro_18"/>
    <property type="match status" value="1"/>
</dbReference>
<comment type="caution">
    <text evidence="6">The sequence shown here is derived from an EMBL/GenBank/DDBJ whole genome shotgun (WGS) entry which is preliminary data.</text>
</comment>
<dbReference type="InterPro" id="IPR050314">
    <property type="entry name" value="Glycosyl_Hydrlase_18"/>
</dbReference>
<evidence type="ECO:0000256" key="1">
    <source>
        <dbReference type="ARBA" id="ARBA00022801"/>
    </source>
</evidence>
<evidence type="ECO:0000256" key="2">
    <source>
        <dbReference type="ARBA" id="ARBA00023295"/>
    </source>
</evidence>
<protein>
    <submittedName>
        <fullName evidence="6">Chitinase 2-like 2</fullName>
    </submittedName>
</protein>
<dbReference type="EMBL" id="JAHLQT010034478">
    <property type="protein sequence ID" value="KAG7158645.1"/>
    <property type="molecule type" value="Genomic_DNA"/>
</dbReference>
<dbReference type="InterPro" id="IPR029070">
    <property type="entry name" value="Chitinase_insertion_sf"/>
</dbReference>
<dbReference type="InterPro" id="IPR001223">
    <property type="entry name" value="Glyco_hydro18_cat"/>
</dbReference>
<dbReference type="Gene3D" id="3.20.20.80">
    <property type="entry name" value="Glycosidases"/>
    <property type="match status" value="1"/>
</dbReference>
<dbReference type="InterPro" id="IPR001579">
    <property type="entry name" value="Glyco_hydro_18_chit_AS"/>
</dbReference>
<name>A0A8J5MPA0_HOMAM</name>
<reference evidence="6" key="1">
    <citation type="journal article" date="2021" name="Sci. Adv.">
        <title>The American lobster genome reveals insights on longevity, neural, and immune adaptations.</title>
        <authorList>
            <person name="Polinski J.M."/>
            <person name="Zimin A.V."/>
            <person name="Clark K.F."/>
            <person name="Kohn A.B."/>
            <person name="Sadowski N."/>
            <person name="Timp W."/>
            <person name="Ptitsyn A."/>
            <person name="Khanna P."/>
            <person name="Romanova D.Y."/>
            <person name="Williams P."/>
            <person name="Greenwood S.J."/>
            <person name="Moroz L.L."/>
            <person name="Walt D.R."/>
            <person name="Bodnar A.G."/>
        </authorList>
    </citation>
    <scope>NUCLEOTIDE SEQUENCE</scope>
    <source>
        <strain evidence="6">GMGI-L3</strain>
    </source>
</reference>
<dbReference type="Proteomes" id="UP000747542">
    <property type="component" value="Unassembled WGS sequence"/>
</dbReference>
<proteinExistence type="inferred from homology"/>
<evidence type="ECO:0000256" key="4">
    <source>
        <dbReference type="RuleBase" id="RU004453"/>
    </source>
</evidence>
<dbReference type="PROSITE" id="PS01095">
    <property type="entry name" value="GH18_1"/>
    <property type="match status" value="1"/>
</dbReference>